<dbReference type="AlphaFoldDB" id="A0A9Q1L695"/>
<dbReference type="Pfam" id="PF00501">
    <property type="entry name" value="AMP-binding"/>
    <property type="match status" value="1"/>
</dbReference>
<gene>
    <name evidence="5" type="ORF">K7X08_021906</name>
</gene>
<dbReference type="InterPro" id="IPR000873">
    <property type="entry name" value="AMP-dep_synth/lig_dom"/>
</dbReference>
<protein>
    <recommendedName>
        <fullName evidence="4">AMP-dependent synthetase/ligase domain-containing protein</fullName>
    </recommendedName>
</protein>
<dbReference type="SUPFAM" id="SSF56801">
    <property type="entry name" value="Acetyl-CoA synthetase-like"/>
    <property type="match status" value="1"/>
</dbReference>
<evidence type="ECO:0000313" key="6">
    <source>
        <dbReference type="Proteomes" id="UP001152561"/>
    </source>
</evidence>
<dbReference type="InterPro" id="IPR015943">
    <property type="entry name" value="WD40/YVTN_repeat-like_dom_sf"/>
</dbReference>
<dbReference type="GO" id="GO:0009698">
    <property type="term" value="P:phenylpropanoid metabolic process"/>
    <property type="evidence" value="ECO:0007669"/>
    <property type="project" value="UniProtKB-KW"/>
</dbReference>
<dbReference type="OrthoDB" id="1700726at2759"/>
<evidence type="ECO:0000256" key="2">
    <source>
        <dbReference type="ARBA" id="ARBA00023051"/>
    </source>
</evidence>
<reference evidence="6" key="1">
    <citation type="journal article" date="2023" name="Proc. Natl. Acad. Sci. U.S.A.">
        <title>Genomic and structural basis for evolution of tropane alkaloid biosynthesis.</title>
        <authorList>
            <person name="Wanga Y.-J."/>
            <person name="Taina T."/>
            <person name="Yua J.-Y."/>
            <person name="Lia J."/>
            <person name="Xua B."/>
            <person name="Chenc J."/>
            <person name="D'Auriad J.C."/>
            <person name="Huanga J.-P."/>
            <person name="Huanga S.-X."/>
        </authorList>
    </citation>
    <scope>NUCLEOTIDE SEQUENCE [LARGE SCALE GENOMIC DNA]</scope>
    <source>
        <strain evidence="6">cv. KIB-2019</strain>
    </source>
</reference>
<dbReference type="Proteomes" id="UP001152561">
    <property type="component" value="Unassembled WGS sequence"/>
</dbReference>
<dbReference type="PROSITE" id="PS50082">
    <property type="entry name" value="WD_REPEATS_2"/>
    <property type="match status" value="3"/>
</dbReference>
<feature type="repeat" description="WD" evidence="3">
    <location>
        <begin position="56"/>
        <end position="97"/>
    </location>
</feature>
<dbReference type="Gene3D" id="2.130.10.10">
    <property type="entry name" value="YVTN repeat-like/Quinoprotein amine dehydrogenase"/>
    <property type="match status" value="1"/>
</dbReference>
<keyword evidence="6" id="KW-1185">Reference proteome</keyword>
<evidence type="ECO:0000313" key="5">
    <source>
        <dbReference type="EMBL" id="KAJ8528214.1"/>
    </source>
</evidence>
<feature type="repeat" description="WD" evidence="3">
    <location>
        <begin position="10"/>
        <end position="55"/>
    </location>
</feature>
<accession>A0A9Q1L695</accession>
<organism evidence="5 6">
    <name type="scientific">Anisodus acutangulus</name>
    <dbReference type="NCBI Taxonomy" id="402998"/>
    <lineage>
        <taxon>Eukaryota</taxon>
        <taxon>Viridiplantae</taxon>
        <taxon>Streptophyta</taxon>
        <taxon>Embryophyta</taxon>
        <taxon>Tracheophyta</taxon>
        <taxon>Spermatophyta</taxon>
        <taxon>Magnoliopsida</taxon>
        <taxon>eudicotyledons</taxon>
        <taxon>Gunneridae</taxon>
        <taxon>Pentapetalae</taxon>
        <taxon>asterids</taxon>
        <taxon>lamiids</taxon>
        <taxon>Solanales</taxon>
        <taxon>Solanaceae</taxon>
        <taxon>Solanoideae</taxon>
        <taxon>Hyoscyameae</taxon>
        <taxon>Anisodus</taxon>
    </lineage>
</organism>
<dbReference type="InterPro" id="IPR042099">
    <property type="entry name" value="ANL_N_sf"/>
</dbReference>
<feature type="domain" description="AMP-dependent synthetase/ligase" evidence="4">
    <location>
        <begin position="275"/>
        <end position="644"/>
    </location>
</feature>
<keyword evidence="3" id="KW-0853">WD repeat</keyword>
<dbReference type="SUPFAM" id="SSF50978">
    <property type="entry name" value="WD40 repeat-like"/>
    <property type="match status" value="1"/>
</dbReference>
<dbReference type="EMBL" id="JAJAGQ010000023">
    <property type="protein sequence ID" value="KAJ8528214.1"/>
    <property type="molecule type" value="Genomic_DNA"/>
</dbReference>
<dbReference type="PANTHER" id="PTHR43272:SF92">
    <property type="entry name" value="LONG CHAIN ACYL-COA SYNTHETASE 8"/>
    <property type="match status" value="1"/>
</dbReference>
<keyword evidence="2" id="KW-0587">Phenylpropanoid metabolism</keyword>
<dbReference type="GO" id="GO:0016020">
    <property type="term" value="C:membrane"/>
    <property type="evidence" value="ECO:0007669"/>
    <property type="project" value="TreeGrafter"/>
</dbReference>
<proteinExistence type="predicted"/>
<dbReference type="PROSITE" id="PS00455">
    <property type="entry name" value="AMP_BINDING"/>
    <property type="match status" value="1"/>
</dbReference>
<dbReference type="PANTHER" id="PTHR43272">
    <property type="entry name" value="LONG-CHAIN-FATTY-ACID--COA LIGASE"/>
    <property type="match status" value="1"/>
</dbReference>
<dbReference type="Gene3D" id="3.40.50.12780">
    <property type="entry name" value="N-terminal domain of ligase-like"/>
    <property type="match status" value="1"/>
</dbReference>
<dbReference type="InterPro" id="IPR001680">
    <property type="entry name" value="WD40_rpt"/>
</dbReference>
<dbReference type="SMART" id="SM00320">
    <property type="entry name" value="WD40"/>
    <property type="match status" value="3"/>
</dbReference>
<evidence type="ECO:0000256" key="3">
    <source>
        <dbReference type="PROSITE-ProRule" id="PRU00221"/>
    </source>
</evidence>
<dbReference type="InterPro" id="IPR036322">
    <property type="entry name" value="WD40_repeat_dom_sf"/>
</dbReference>
<comment type="pathway">
    <text evidence="1">Phytoalexin biosynthesis; 3,4',5-trihydroxystilbene biosynthesis; 3,4',5-trihydroxystilbene from trans-4-coumarate: step 1/2.</text>
</comment>
<dbReference type="Pfam" id="PF00400">
    <property type="entry name" value="WD40"/>
    <property type="match status" value="3"/>
</dbReference>
<name>A0A9Q1L695_9SOLA</name>
<evidence type="ECO:0000259" key="4">
    <source>
        <dbReference type="Pfam" id="PF00501"/>
    </source>
</evidence>
<dbReference type="InterPro" id="IPR020845">
    <property type="entry name" value="AMP-binding_CS"/>
</dbReference>
<evidence type="ECO:0000256" key="1">
    <source>
        <dbReference type="ARBA" id="ARBA00004930"/>
    </source>
</evidence>
<dbReference type="GO" id="GO:0005783">
    <property type="term" value="C:endoplasmic reticulum"/>
    <property type="evidence" value="ECO:0007669"/>
    <property type="project" value="TreeGrafter"/>
</dbReference>
<comment type="caution">
    <text evidence="5">The sequence shown here is derived from an EMBL/GenBank/DDBJ whole genome shotgun (WGS) entry which is preliminary data.</text>
</comment>
<sequence length="818" mass="88809">MKLASLDTVQNAHDDSIWTAAWVRSTEESPALLLTGGLDETVKLWDPSNFTCIQTYTGHCLGVVSVTTHPTRRIAASASIDSFIRVFEVDTNKTIATLEAPPSEVWQVQFSPNGNNLAAAGGGSSSVKLWDTTHWQLVATLSIPRQGAPQPSDKSSNKKFVLSVAWNPDEPNGEKKKLFAQLSHIHSLLKVSLCSILKIAVIIPLFLSLVFMGKKKAKQRGVPVKVGGETGLAMRNAKSAKLFEVPGEGATTMAALFEKSCRKHSTKLCLGTRKLGCFRQNITVVTIYASLGDDALIHSLNETQASTLICDAKQLKKLAAIGSNLKTIMNVIHFEDDETAIDSNPSTNSDSWRVTSFSEVEKLGKNSPVQPILPIKRDIAVIMYTSGSTGMPKGVMITHGNIVATAAEVMTVITKIGTSDVYLAYLPLAHVFELAAETVMLTAGASIGYGSALTLTDTSNKIMKGTQGDASALKPTLMAAVPAILDRVRDGVIKKVEEKGGAAKKLFNIAFNRRLAAMEGSWFGAWGLEKHLWEVIIFKKIRSVLGGYICFMLCGGAPLSGDTQRFINICMGAPIGQGYGLTETFAGAAFSESDDPSVGRVGPPIPCCYIKLISWAEGGYTISDKPMPRGEVVVGGNSVTAGYFNNGDKTNEFYKVDERGMRWFYTGDIGRFHPDGCLEIIDRKKDIVKLQHGEYISLGKVEAALLSSNYVDNIMVYADPFHNYCVALVVPSQKVLEKWAQENGVEHRACSDLCNRVEAVNEVQQSLSKVGKAAKVDKFEIPAKIKLIPESGLVTAAFKLKREPLKAKFKDELLKLYQ</sequence>
<feature type="repeat" description="WD" evidence="3">
    <location>
        <begin position="98"/>
        <end position="140"/>
    </location>
</feature>
<dbReference type="GO" id="GO:0004467">
    <property type="term" value="F:long-chain fatty acid-CoA ligase activity"/>
    <property type="evidence" value="ECO:0007669"/>
    <property type="project" value="TreeGrafter"/>
</dbReference>